<feature type="region of interest" description="Disordered" evidence="1">
    <location>
        <begin position="201"/>
        <end position="223"/>
    </location>
</feature>
<gene>
    <name evidence="2" type="ORF">KV203_05695</name>
</gene>
<dbReference type="Proteomes" id="UP000887023">
    <property type="component" value="Chromosome"/>
</dbReference>
<accession>A0ABX8SBP2</accession>
<keyword evidence="3" id="KW-1185">Reference proteome</keyword>
<keyword evidence="2" id="KW-0238">DNA-binding</keyword>
<reference evidence="2" key="1">
    <citation type="submission" date="2021-07" db="EMBL/GenBank/DDBJ databases">
        <title>Candidatus Kaistella beijingensis sp. nov. isolated from a municipal wastewater treatment plant is involved in sludge foaming.</title>
        <authorList>
            <person name="Song Y."/>
            <person name="Liu S.-J."/>
        </authorList>
    </citation>
    <scope>NUCLEOTIDE SEQUENCE</scope>
    <source>
        <strain evidence="2">DSM 43998</strain>
    </source>
</reference>
<sequence>MTAACDRCGRSSPRLRRGLCAACYGTRRERDIAYGRWESQRVPADPVRAHVAALRAAGMSLAVIRARAGVSRTALSALRLGRPERGTPPPAYVMAGTARAVLAVPIPGDPAQVAARGALVDATGARRRLRALVAAGWTHTELAHRLGTTVSHVGRTLHADRVTARRADDIAKLYAELQMRPGPSVRARRHAARHDWPLPLEWDEDTIDDPDTEPVRSRHTAASTRRERIERVAELTAAGLSAKRIADRLGVTQRAVTRYRRAGAVA</sequence>
<proteinExistence type="predicted"/>
<organism evidence="2 3">
    <name type="scientific">Skermania pinensis</name>
    <dbReference type="NCBI Taxonomy" id="39122"/>
    <lineage>
        <taxon>Bacteria</taxon>
        <taxon>Bacillati</taxon>
        <taxon>Actinomycetota</taxon>
        <taxon>Actinomycetes</taxon>
        <taxon>Mycobacteriales</taxon>
        <taxon>Gordoniaceae</taxon>
        <taxon>Skermania</taxon>
    </lineage>
</organism>
<evidence type="ECO:0000256" key="1">
    <source>
        <dbReference type="SAM" id="MobiDB-lite"/>
    </source>
</evidence>
<name>A0ABX8SBP2_9ACTN</name>
<dbReference type="EMBL" id="CP079105">
    <property type="protein sequence ID" value="QXQ14876.1"/>
    <property type="molecule type" value="Genomic_DNA"/>
</dbReference>
<evidence type="ECO:0000313" key="3">
    <source>
        <dbReference type="Proteomes" id="UP000887023"/>
    </source>
</evidence>
<protein>
    <submittedName>
        <fullName evidence="2">DNA-binding protein</fullName>
    </submittedName>
</protein>
<dbReference type="InterPro" id="IPR036388">
    <property type="entry name" value="WH-like_DNA-bd_sf"/>
</dbReference>
<dbReference type="RefSeq" id="WP_066474915.1">
    <property type="nucleotide sequence ID" value="NZ_CBCRUZ010000009.1"/>
</dbReference>
<dbReference type="Gene3D" id="1.10.10.10">
    <property type="entry name" value="Winged helix-like DNA-binding domain superfamily/Winged helix DNA-binding domain"/>
    <property type="match status" value="1"/>
</dbReference>
<feature type="compositionally biased region" description="Acidic residues" evidence="1">
    <location>
        <begin position="201"/>
        <end position="212"/>
    </location>
</feature>
<evidence type="ECO:0000313" key="2">
    <source>
        <dbReference type="EMBL" id="QXQ14876.1"/>
    </source>
</evidence>
<dbReference type="GO" id="GO:0003677">
    <property type="term" value="F:DNA binding"/>
    <property type="evidence" value="ECO:0007669"/>
    <property type="project" value="UniProtKB-KW"/>
</dbReference>